<proteinExistence type="predicted"/>
<keyword evidence="1" id="KW-0175">Coiled coil</keyword>
<protein>
    <submittedName>
        <fullName evidence="3">Uncharacterized protein</fullName>
    </submittedName>
</protein>
<accession>A0A2C9CTV2</accession>
<feature type="transmembrane region" description="Helical" evidence="2">
    <location>
        <begin position="12"/>
        <end position="31"/>
    </location>
</feature>
<evidence type="ECO:0000313" key="4">
    <source>
        <dbReference type="Proteomes" id="UP000220034"/>
    </source>
</evidence>
<keyword evidence="2" id="KW-0472">Membrane</keyword>
<gene>
    <name evidence="3" type="ORF">SAMN06273572_102497</name>
</gene>
<feature type="coiled-coil region" evidence="1">
    <location>
        <begin position="93"/>
        <end position="120"/>
    </location>
</feature>
<dbReference type="RefSeq" id="WP_097929368.1">
    <property type="nucleotide sequence ID" value="NZ_OCTN01000002.1"/>
</dbReference>
<dbReference type="OrthoDB" id="159440at2"/>
<keyword evidence="2" id="KW-0812">Transmembrane</keyword>
<evidence type="ECO:0000313" key="3">
    <source>
        <dbReference type="EMBL" id="SOH93819.1"/>
    </source>
</evidence>
<keyword evidence="2" id="KW-1133">Transmembrane helix</keyword>
<name>A0A2C9CTV2_9RHOB</name>
<sequence length="120" mass="13934">MTRFLSYIWREHRTASILFAVAALSFVYFLADFGMKASHFSHPENHERQLELWMPPRYVAQSWQIPRPIMFDIFEIERNAPHEQVPRTVGAFLNDTGMTLEQLQARVEAAKAELRAGQGN</sequence>
<dbReference type="EMBL" id="OCTN01000002">
    <property type="protein sequence ID" value="SOH93819.1"/>
    <property type="molecule type" value="Genomic_DNA"/>
</dbReference>
<reference evidence="4" key="1">
    <citation type="submission" date="2017-09" db="EMBL/GenBank/DDBJ databases">
        <authorList>
            <person name="Varghese N."/>
            <person name="Submissions S."/>
        </authorList>
    </citation>
    <scope>NUCLEOTIDE SEQUENCE [LARGE SCALE GENOMIC DNA]</scope>
    <source>
        <strain evidence="4">C7</strain>
    </source>
</reference>
<organism evidence="3 4">
    <name type="scientific">Pontivivens marinum</name>
    <dbReference type="NCBI Taxonomy" id="1690039"/>
    <lineage>
        <taxon>Bacteria</taxon>
        <taxon>Pseudomonadati</taxon>
        <taxon>Pseudomonadota</taxon>
        <taxon>Alphaproteobacteria</taxon>
        <taxon>Rhodobacterales</taxon>
        <taxon>Paracoccaceae</taxon>
        <taxon>Pontivivens</taxon>
    </lineage>
</organism>
<keyword evidence="4" id="KW-1185">Reference proteome</keyword>
<dbReference type="AlphaFoldDB" id="A0A2C9CTV2"/>
<dbReference type="Proteomes" id="UP000220034">
    <property type="component" value="Unassembled WGS sequence"/>
</dbReference>
<evidence type="ECO:0000256" key="1">
    <source>
        <dbReference type="SAM" id="Coils"/>
    </source>
</evidence>
<evidence type="ECO:0000256" key="2">
    <source>
        <dbReference type="SAM" id="Phobius"/>
    </source>
</evidence>